<comment type="caution">
    <text evidence="1">The sequence shown here is derived from an EMBL/GenBank/DDBJ whole genome shotgun (WGS) entry which is preliminary data.</text>
</comment>
<dbReference type="Proteomes" id="UP001142400">
    <property type="component" value="Unassembled WGS sequence"/>
</dbReference>
<evidence type="ECO:0000313" key="1">
    <source>
        <dbReference type="EMBL" id="MCQ8835212.1"/>
    </source>
</evidence>
<reference evidence="1" key="1">
    <citation type="submission" date="2022-06" db="EMBL/GenBank/DDBJ databases">
        <title>WGS of actinobacteria.</title>
        <authorList>
            <person name="Thawai C."/>
        </authorList>
    </citation>
    <scope>NUCLEOTIDE SEQUENCE</scope>
    <source>
        <strain evidence="1">DSM 42010</strain>
    </source>
</reference>
<gene>
    <name evidence="1" type="ORF">NQU54_40785</name>
</gene>
<evidence type="ECO:0008006" key="3">
    <source>
        <dbReference type="Google" id="ProtNLM"/>
    </source>
</evidence>
<protein>
    <recommendedName>
        <fullName evidence="3">Transposase</fullName>
    </recommendedName>
</protein>
<evidence type="ECO:0000313" key="2">
    <source>
        <dbReference type="Proteomes" id="UP001142400"/>
    </source>
</evidence>
<dbReference type="EMBL" id="JANIIC010000072">
    <property type="protein sequence ID" value="MCQ8835212.1"/>
    <property type="molecule type" value="Genomic_DNA"/>
</dbReference>
<dbReference type="RefSeq" id="WP_257635394.1">
    <property type="nucleotide sequence ID" value="NZ_JANIIC010000072.1"/>
</dbReference>
<dbReference type="AlphaFoldDB" id="A0A9X2RYD1"/>
<name>A0A9X2RYD1_STRMQ</name>
<organism evidence="1 2">
    <name type="scientific">Streptomyces malaysiensis subsp. samsunensis</name>
    <dbReference type="NCBI Taxonomy" id="459658"/>
    <lineage>
        <taxon>Bacteria</taxon>
        <taxon>Bacillati</taxon>
        <taxon>Actinomycetota</taxon>
        <taxon>Actinomycetes</taxon>
        <taxon>Kitasatosporales</taxon>
        <taxon>Streptomycetaceae</taxon>
        <taxon>Streptomyces</taxon>
        <taxon>Streptomyces violaceusniger group</taxon>
    </lineage>
</organism>
<proteinExistence type="predicted"/>
<accession>A0A9X2RYD1</accession>
<sequence>MGWNVTAGLDEEQLSAADLAHLTRAIKRKLKRIQYRPHLIVGCLPTTGPDLDGLIDEPDIADST</sequence>
<keyword evidence="2" id="KW-1185">Reference proteome</keyword>